<proteinExistence type="predicted"/>
<reference evidence="2" key="1">
    <citation type="submission" date="2016-11" db="UniProtKB">
        <authorList>
            <consortium name="WormBaseParasite"/>
        </authorList>
    </citation>
    <scope>IDENTIFICATION</scope>
    <source>
        <strain evidence="2">KR3021</strain>
    </source>
</reference>
<sequence>MKPIGIILFLACVVGLAITSQECVWATGKIVCKHNQTRVIGSVVELWDEDAVGPLQFIDPDDKIAFEQISDEDGVFKIAGCASDTDWIPGLKNKPDMYLRVLHNCNSDIGRDMIIIKPPFKVFVPKTYDYHISHPIYLD</sequence>
<accession>A0AC35U501</accession>
<evidence type="ECO:0000313" key="1">
    <source>
        <dbReference type="Proteomes" id="UP000095286"/>
    </source>
</evidence>
<dbReference type="WBParaSite" id="RSKR_0000750200.1">
    <property type="protein sequence ID" value="RSKR_0000750200.1"/>
    <property type="gene ID" value="RSKR_0000750200"/>
</dbReference>
<protein>
    <submittedName>
        <fullName evidence="2">Transthyretin-like family protein</fullName>
    </submittedName>
</protein>
<name>A0AC35U501_9BILA</name>
<evidence type="ECO:0000313" key="2">
    <source>
        <dbReference type="WBParaSite" id="RSKR_0000750200.1"/>
    </source>
</evidence>
<organism evidence="1 2">
    <name type="scientific">Rhabditophanes sp. KR3021</name>
    <dbReference type="NCBI Taxonomy" id="114890"/>
    <lineage>
        <taxon>Eukaryota</taxon>
        <taxon>Metazoa</taxon>
        <taxon>Ecdysozoa</taxon>
        <taxon>Nematoda</taxon>
        <taxon>Chromadorea</taxon>
        <taxon>Rhabditida</taxon>
        <taxon>Tylenchina</taxon>
        <taxon>Panagrolaimomorpha</taxon>
        <taxon>Strongyloidoidea</taxon>
        <taxon>Alloionematidae</taxon>
        <taxon>Rhabditophanes</taxon>
    </lineage>
</organism>
<dbReference type="Proteomes" id="UP000095286">
    <property type="component" value="Unplaced"/>
</dbReference>